<protein>
    <submittedName>
        <fullName evidence="1">Uncharacterized protein</fullName>
    </submittedName>
</protein>
<dbReference type="Proteomes" id="UP001152759">
    <property type="component" value="Chromosome 3"/>
</dbReference>
<dbReference type="AlphaFoldDB" id="A0A9P0F3J8"/>
<accession>A0A9P0F3J8</accession>
<sequence length="97" mass="11137">MARRRSHFRISSFSMQYLGGCKHAIYLASWIHRRTEDPAVTSGECLWKKPTLSLVGNTVKFQMVSEKAKPPPTNVSPEELDSFFNLCIPMMNRLIHL</sequence>
<evidence type="ECO:0000313" key="2">
    <source>
        <dbReference type="Proteomes" id="UP001152759"/>
    </source>
</evidence>
<dbReference type="EMBL" id="OU963864">
    <property type="protein sequence ID" value="CAH0386726.1"/>
    <property type="molecule type" value="Genomic_DNA"/>
</dbReference>
<reference evidence="1" key="1">
    <citation type="submission" date="2021-12" db="EMBL/GenBank/DDBJ databases">
        <authorList>
            <person name="King R."/>
        </authorList>
    </citation>
    <scope>NUCLEOTIDE SEQUENCE</scope>
</reference>
<keyword evidence="2" id="KW-1185">Reference proteome</keyword>
<organism evidence="1 2">
    <name type="scientific">Bemisia tabaci</name>
    <name type="common">Sweetpotato whitefly</name>
    <name type="synonym">Aleurodes tabaci</name>
    <dbReference type="NCBI Taxonomy" id="7038"/>
    <lineage>
        <taxon>Eukaryota</taxon>
        <taxon>Metazoa</taxon>
        <taxon>Ecdysozoa</taxon>
        <taxon>Arthropoda</taxon>
        <taxon>Hexapoda</taxon>
        <taxon>Insecta</taxon>
        <taxon>Pterygota</taxon>
        <taxon>Neoptera</taxon>
        <taxon>Paraneoptera</taxon>
        <taxon>Hemiptera</taxon>
        <taxon>Sternorrhyncha</taxon>
        <taxon>Aleyrodoidea</taxon>
        <taxon>Aleyrodidae</taxon>
        <taxon>Aleyrodinae</taxon>
        <taxon>Bemisia</taxon>
    </lineage>
</organism>
<gene>
    <name evidence="1" type="ORF">BEMITA_LOCUS5802</name>
</gene>
<evidence type="ECO:0000313" key="1">
    <source>
        <dbReference type="EMBL" id="CAH0386726.1"/>
    </source>
</evidence>
<proteinExistence type="predicted"/>
<name>A0A9P0F3J8_BEMTA</name>